<proteinExistence type="predicted"/>
<dbReference type="GO" id="GO:0071539">
    <property type="term" value="P:protein localization to centrosome"/>
    <property type="evidence" value="ECO:0007669"/>
    <property type="project" value="TreeGrafter"/>
</dbReference>
<feature type="region of interest" description="Disordered" evidence="1">
    <location>
        <begin position="58"/>
        <end position="89"/>
    </location>
</feature>
<dbReference type="Proteomes" id="UP001152795">
    <property type="component" value="Unassembled WGS sequence"/>
</dbReference>
<dbReference type="PANTHER" id="PTHR21254">
    <property type="entry name" value="C2 DOMAIN-CONTAINING PROTEIN 3"/>
    <property type="match status" value="1"/>
</dbReference>
<comment type="caution">
    <text evidence="2">The sequence shown here is derived from an EMBL/GenBank/DDBJ whole genome shotgun (WGS) entry which is preliminary data.</text>
</comment>
<feature type="region of interest" description="Disordered" evidence="1">
    <location>
        <begin position="204"/>
        <end position="252"/>
    </location>
</feature>
<reference evidence="2" key="1">
    <citation type="submission" date="2020-04" db="EMBL/GenBank/DDBJ databases">
        <authorList>
            <person name="Alioto T."/>
            <person name="Alioto T."/>
            <person name="Gomez Garrido J."/>
        </authorList>
    </citation>
    <scope>NUCLEOTIDE SEQUENCE</scope>
    <source>
        <strain evidence="2">A484AB</strain>
    </source>
</reference>
<name>A0A6S7H1U5_PARCT</name>
<organism evidence="2 3">
    <name type="scientific">Paramuricea clavata</name>
    <name type="common">Red gorgonian</name>
    <name type="synonym">Violescent sea-whip</name>
    <dbReference type="NCBI Taxonomy" id="317549"/>
    <lineage>
        <taxon>Eukaryota</taxon>
        <taxon>Metazoa</taxon>
        <taxon>Cnidaria</taxon>
        <taxon>Anthozoa</taxon>
        <taxon>Octocorallia</taxon>
        <taxon>Malacalcyonacea</taxon>
        <taxon>Plexauridae</taxon>
        <taxon>Paramuricea</taxon>
    </lineage>
</organism>
<protein>
    <submittedName>
        <fullName evidence="2">Uncharacterized protein</fullName>
    </submittedName>
</protein>
<feature type="compositionally biased region" description="Basic and acidic residues" evidence="1">
    <location>
        <begin position="169"/>
        <end position="179"/>
    </location>
</feature>
<feature type="compositionally biased region" description="Basic and acidic residues" evidence="1">
    <location>
        <begin position="209"/>
        <end position="252"/>
    </location>
</feature>
<evidence type="ECO:0000313" key="3">
    <source>
        <dbReference type="Proteomes" id="UP001152795"/>
    </source>
</evidence>
<feature type="compositionally biased region" description="Polar residues" evidence="1">
    <location>
        <begin position="388"/>
        <end position="398"/>
    </location>
</feature>
<feature type="compositionally biased region" description="Basic and acidic residues" evidence="1">
    <location>
        <begin position="72"/>
        <end position="89"/>
    </location>
</feature>
<dbReference type="GO" id="GO:0005814">
    <property type="term" value="C:centriole"/>
    <property type="evidence" value="ECO:0007669"/>
    <property type="project" value="TreeGrafter"/>
</dbReference>
<gene>
    <name evidence="2" type="ORF">PACLA_8A031194</name>
</gene>
<dbReference type="GO" id="GO:0061511">
    <property type="term" value="P:centriole elongation"/>
    <property type="evidence" value="ECO:0007669"/>
    <property type="project" value="TreeGrafter"/>
</dbReference>
<feature type="compositionally biased region" description="Polar residues" evidence="1">
    <location>
        <begin position="140"/>
        <end position="157"/>
    </location>
</feature>
<feature type="region of interest" description="Disordered" evidence="1">
    <location>
        <begin position="123"/>
        <end position="179"/>
    </location>
</feature>
<feature type="region of interest" description="Disordered" evidence="1">
    <location>
        <begin position="385"/>
        <end position="404"/>
    </location>
</feature>
<evidence type="ECO:0000313" key="2">
    <source>
        <dbReference type="EMBL" id="CAB3998188.1"/>
    </source>
</evidence>
<dbReference type="OrthoDB" id="10071956at2759"/>
<dbReference type="PANTHER" id="PTHR21254:SF1">
    <property type="entry name" value="C2 DOMAIN-CONTAINING PROTEIN 3"/>
    <property type="match status" value="1"/>
</dbReference>
<keyword evidence="3" id="KW-1185">Reference proteome</keyword>
<dbReference type="GO" id="GO:0034451">
    <property type="term" value="C:centriolar satellite"/>
    <property type="evidence" value="ECO:0007669"/>
    <property type="project" value="TreeGrafter"/>
</dbReference>
<feature type="region of interest" description="Disordered" evidence="1">
    <location>
        <begin position="411"/>
        <end position="433"/>
    </location>
</feature>
<feature type="compositionally biased region" description="Polar residues" evidence="1">
    <location>
        <begin position="58"/>
        <end position="71"/>
    </location>
</feature>
<sequence>MNRPSKQPSRITSDTVGYSTLRSIEVPNTSKSFLLRQLRQNLNDLDVIKDKLSERLTANNNTSRVNKTSPDWQKHSEELDKHHEPEKKHELENSLGCSITSPVNNNDDVLEWNKNTPVIRDKVSDKLDVERHHRSPVHQIYTTRNDSPVHQINTARNDSPVRGTSIDSNESKDSNLNDQYKDSHHLFQDVHDVNIEELNSDAKCYTNDNDERTGVDASNPDHNDDNNHGNNDHGDNDDHHNHGESDDDHGDKDYIAESVLDPAQFINDIINDHISDNSSVSHNTDLTGFTENKRFGPTDVVNESQLRTSAFDIAHENIEHSNVGDPVDSGDESLDSFFDCVTLKQRSEHGVELPDLSDVVEPHSVVSRKNLSKLRNIIHERLSEDEQTPSLCEQQNNNHKLDINNGESIQHCGDKRDSDPSVSHADPVKKTGIDQHQLTKPTFQEDNTFGTSLQKASIPNFFMPPKDLEQSMRSLRLAATFRKQPRQDHENERRKRMQDMTDHATFRTKGKVLTKSFVDWKKLEEMRATGEVPLTSEETSRLARIFSSNYSTKK</sequence>
<evidence type="ECO:0000256" key="1">
    <source>
        <dbReference type="SAM" id="MobiDB-lite"/>
    </source>
</evidence>
<dbReference type="EMBL" id="CACRXK020003293">
    <property type="protein sequence ID" value="CAB3998188.1"/>
    <property type="molecule type" value="Genomic_DNA"/>
</dbReference>
<accession>A0A6S7H1U5</accession>
<dbReference type="AlphaFoldDB" id="A0A6S7H1U5"/>
<dbReference type="GO" id="GO:0060271">
    <property type="term" value="P:cilium assembly"/>
    <property type="evidence" value="ECO:0007669"/>
    <property type="project" value="TreeGrafter"/>
</dbReference>